<dbReference type="GO" id="GO:0004930">
    <property type="term" value="F:G protein-coupled receptor activity"/>
    <property type="evidence" value="ECO:0007669"/>
    <property type="project" value="UniProtKB-KW"/>
</dbReference>
<keyword evidence="7 11" id="KW-0472">Membrane</keyword>
<dbReference type="InterPro" id="IPR000725">
    <property type="entry name" value="Olfact_rcpt"/>
</dbReference>
<comment type="similarity">
    <text evidence="10">Belongs to the G-protein coupled receptor 1 family.</text>
</comment>
<feature type="transmembrane region" description="Helical" evidence="11">
    <location>
        <begin position="137"/>
        <end position="158"/>
    </location>
</feature>
<dbReference type="GO" id="GO:0004984">
    <property type="term" value="F:olfactory receptor activity"/>
    <property type="evidence" value="ECO:0007669"/>
    <property type="project" value="InterPro"/>
</dbReference>
<dbReference type="InterPro" id="IPR050516">
    <property type="entry name" value="Olfactory_GPCR"/>
</dbReference>
<feature type="transmembrane region" description="Helical" evidence="11">
    <location>
        <begin position="98"/>
        <end position="117"/>
    </location>
</feature>
<feature type="transmembrane region" description="Helical" evidence="11">
    <location>
        <begin position="60"/>
        <end position="83"/>
    </location>
</feature>
<protein>
    <recommendedName>
        <fullName evidence="11">Olfactory receptor</fullName>
    </recommendedName>
</protein>
<keyword evidence="4 11" id="KW-0552">Olfaction</keyword>
<feature type="transmembrane region" description="Helical" evidence="11">
    <location>
        <begin position="203"/>
        <end position="222"/>
    </location>
</feature>
<feature type="transmembrane region" description="Helical" evidence="11">
    <location>
        <begin position="178"/>
        <end position="196"/>
    </location>
</feature>
<dbReference type="AlphaFoldDB" id="A0AAV6ZUE7"/>
<dbReference type="GO" id="GO:0005886">
    <property type="term" value="C:plasma membrane"/>
    <property type="evidence" value="ECO:0007669"/>
    <property type="project" value="UniProtKB-SubCell"/>
</dbReference>
<proteinExistence type="inferred from homology"/>
<keyword evidence="3 10" id="KW-0812">Transmembrane</keyword>
<evidence type="ECO:0000259" key="12">
    <source>
        <dbReference type="PROSITE" id="PS50262"/>
    </source>
</evidence>
<dbReference type="PRINTS" id="PR00245">
    <property type="entry name" value="OLFACTORYR"/>
</dbReference>
<keyword evidence="5 11" id="KW-1133">Transmembrane helix</keyword>
<dbReference type="Gene3D" id="1.20.1070.10">
    <property type="entry name" value="Rhodopsin 7-helix transmembrane proteins"/>
    <property type="match status" value="1"/>
</dbReference>
<evidence type="ECO:0000256" key="10">
    <source>
        <dbReference type="RuleBase" id="RU000688"/>
    </source>
</evidence>
<keyword evidence="6 10" id="KW-0297">G-protein coupled receptor</keyword>
<evidence type="ECO:0000256" key="4">
    <source>
        <dbReference type="ARBA" id="ARBA00022725"/>
    </source>
</evidence>
<evidence type="ECO:0000256" key="9">
    <source>
        <dbReference type="ARBA" id="ARBA00023224"/>
    </source>
</evidence>
<keyword evidence="11" id="KW-0716">Sensory transduction</keyword>
<feature type="non-terminal residue" evidence="13">
    <location>
        <position position="306"/>
    </location>
</feature>
<evidence type="ECO:0000256" key="6">
    <source>
        <dbReference type="ARBA" id="ARBA00023040"/>
    </source>
</evidence>
<dbReference type="FunFam" id="1.20.1070.10:FF:000015">
    <property type="entry name" value="Olfactory receptor"/>
    <property type="match status" value="1"/>
</dbReference>
<evidence type="ECO:0000313" key="13">
    <source>
        <dbReference type="EMBL" id="KAG8550970.1"/>
    </source>
</evidence>
<dbReference type="PANTHER" id="PTHR26452">
    <property type="entry name" value="OLFACTORY RECEPTOR"/>
    <property type="match status" value="1"/>
</dbReference>
<dbReference type="CDD" id="cd13954">
    <property type="entry name" value="7tmA_OR"/>
    <property type="match status" value="1"/>
</dbReference>
<dbReference type="Pfam" id="PF13853">
    <property type="entry name" value="7tm_4"/>
    <property type="match status" value="1"/>
</dbReference>
<evidence type="ECO:0000256" key="5">
    <source>
        <dbReference type="ARBA" id="ARBA00022989"/>
    </source>
</evidence>
<evidence type="ECO:0000256" key="7">
    <source>
        <dbReference type="ARBA" id="ARBA00023136"/>
    </source>
</evidence>
<dbReference type="Proteomes" id="UP000824782">
    <property type="component" value="Unassembled WGS sequence"/>
</dbReference>
<feature type="domain" description="G-protein coupled receptors family 1 profile" evidence="12">
    <location>
        <begin position="38"/>
        <end position="287"/>
    </location>
</feature>
<dbReference type="InterPro" id="IPR000276">
    <property type="entry name" value="GPCR_Rhodpsn"/>
</dbReference>
<dbReference type="PROSITE" id="PS50262">
    <property type="entry name" value="G_PROTEIN_RECEP_F1_2"/>
    <property type="match status" value="1"/>
</dbReference>
<sequence>MNNDTTVIFHILPFSSEANNKLLILGIFLIIYVIGIMLNLVVIAVICLDVHLHSPMYVFFCNLSSIDICYTTVVIPKLLYILLSGSNTVTFMQCFAQMYFYVVSASSEVTMLLLMAYDRYVAICIPLSYHSILSTRVCVLLLVGLWVTAFTNGLIIAFPASSMSFCQLNTINQIYCDAYTVAAIACAGVEVFYLVLYIELPLFGLVTFVCSLTSYIKIIGIILQIKSRDGKGKAFSTCSSHLVVLSLYYTTGMSVYMIPPSKYSDVLKQMCTILYATVTPVLNPFVYSLRNKDMTNAILILFGVNS</sequence>
<accession>A0AAV6ZUE7</accession>
<dbReference type="PROSITE" id="PS00237">
    <property type="entry name" value="G_PROTEIN_RECEP_F1_1"/>
    <property type="match status" value="1"/>
</dbReference>
<evidence type="ECO:0000313" key="14">
    <source>
        <dbReference type="Proteomes" id="UP000824782"/>
    </source>
</evidence>
<evidence type="ECO:0000256" key="3">
    <source>
        <dbReference type="ARBA" id="ARBA00022692"/>
    </source>
</evidence>
<dbReference type="InterPro" id="IPR017452">
    <property type="entry name" value="GPCR_Rhodpsn_7TM"/>
</dbReference>
<evidence type="ECO:0000256" key="8">
    <source>
        <dbReference type="ARBA" id="ARBA00023170"/>
    </source>
</evidence>
<dbReference type="PRINTS" id="PR00237">
    <property type="entry name" value="GPCRRHODOPSN"/>
</dbReference>
<evidence type="ECO:0000256" key="11">
    <source>
        <dbReference type="RuleBase" id="RU363047"/>
    </source>
</evidence>
<feature type="transmembrane region" description="Helical" evidence="11">
    <location>
        <begin position="22"/>
        <end position="48"/>
    </location>
</feature>
<keyword evidence="8 10" id="KW-0675">Receptor</keyword>
<comment type="caution">
    <text evidence="13">The sequence shown here is derived from an EMBL/GenBank/DDBJ whole genome shotgun (WGS) entry which is preliminary data.</text>
</comment>
<dbReference type="SUPFAM" id="SSF81321">
    <property type="entry name" value="Family A G protein-coupled receptor-like"/>
    <property type="match status" value="1"/>
</dbReference>
<gene>
    <name evidence="13" type="ORF">GDO81_023899</name>
</gene>
<keyword evidence="9 10" id="KW-0807">Transducer</keyword>
<reference evidence="13" key="1">
    <citation type="thesis" date="2020" institute="ProQuest LLC" country="789 East Eisenhower Parkway, Ann Arbor, MI, USA">
        <title>Comparative Genomics and Chromosome Evolution.</title>
        <authorList>
            <person name="Mudd A.B."/>
        </authorList>
    </citation>
    <scope>NUCLEOTIDE SEQUENCE</scope>
    <source>
        <strain evidence="13">237g6f4</strain>
        <tissue evidence="13">Blood</tissue>
    </source>
</reference>
<keyword evidence="14" id="KW-1185">Reference proteome</keyword>
<organism evidence="13 14">
    <name type="scientific">Engystomops pustulosus</name>
    <name type="common">Tungara frog</name>
    <name type="synonym">Physalaemus pustulosus</name>
    <dbReference type="NCBI Taxonomy" id="76066"/>
    <lineage>
        <taxon>Eukaryota</taxon>
        <taxon>Metazoa</taxon>
        <taxon>Chordata</taxon>
        <taxon>Craniata</taxon>
        <taxon>Vertebrata</taxon>
        <taxon>Euteleostomi</taxon>
        <taxon>Amphibia</taxon>
        <taxon>Batrachia</taxon>
        <taxon>Anura</taxon>
        <taxon>Neobatrachia</taxon>
        <taxon>Hyloidea</taxon>
        <taxon>Leptodactylidae</taxon>
        <taxon>Leiuperinae</taxon>
        <taxon>Engystomops</taxon>
    </lineage>
</organism>
<evidence type="ECO:0000256" key="1">
    <source>
        <dbReference type="ARBA" id="ARBA00004651"/>
    </source>
</evidence>
<comment type="subcellular location">
    <subcellularLocation>
        <location evidence="1 11">Cell membrane</location>
        <topology evidence="1 11">Multi-pass membrane protein</topology>
    </subcellularLocation>
</comment>
<feature type="transmembrane region" description="Helical" evidence="11">
    <location>
        <begin position="270"/>
        <end position="289"/>
    </location>
</feature>
<evidence type="ECO:0000256" key="2">
    <source>
        <dbReference type="ARBA" id="ARBA00022475"/>
    </source>
</evidence>
<dbReference type="EMBL" id="WNYA01000014">
    <property type="protein sequence ID" value="KAG8550970.1"/>
    <property type="molecule type" value="Genomic_DNA"/>
</dbReference>
<keyword evidence="2 11" id="KW-1003">Cell membrane</keyword>
<name>A0AAV6ZUE7_ENGPU</name>